<comment type="caution">
    <text evidence="8">The sequence shown here is derived from an EMBL/GenBank/DDBJ whole genome shotgun (WGS) entry which is preliminary data.</text>
</comment>
<dbReference type="PROSITE" id="PS00331">
    <property type="entry name" value="MALIC_ENZYMES"/>
    <property type="match status" value="1"/>
</dbReference>
<gene>
    <name evidence="8" type="ORF">GCM10009788_31320</name>
</gene>
<dbReference type="Gene3D" id="3.40.50.720">
    <property type="entry name" value="NAD(P)-binding Rossmann-like Domain"/>
    <property type="match status" value="1"/>
</dbReference>
<dbReference type="Pfam" id="PF03949">
    <property type="entry name" value="Malic_M"/>
    <property type="match status" value="1"/>
</dbReference>
<evidence type="ECO:0000256" key="3">
    <source>
        <dbReference type="ARBA" id="ARBA00008785"/>
    </source>
</evidence>
<protein>
    <submittedName>
        <fullName evidence="8">NADP-dependent malic enzyme</fullName>
    </submittedName>
</protein>
<evidence type="ECO:0000259" key="6">
    <source>
        <dbReference type="SMART" id="SM00919"/>
    </source>
</evidence>
<dbReference type="Proteomes" id="UP001500842">
    <property type="component" value="Unassembled WGS sequence"/>
</dbReference>
<dbReference type="SUPFAM" id="SSF51735">
    <property type="entry name" value="NAD(P)-binding Rossmann-fold domains"/>
    <property type="match status" value="1"/>
</dbReference>
<dbReference type="InterPro" id="IPR015884">
    <property type="entry name" value="Malic_enzyme_CS"/>
</dbReference>
<comment type="cofactor">
    <cofactor evidence="2">
        <name>Mg(2+)</name>
        <dbReference type="ChEBI" id="CHEBI:18420"/>
    </cofactor>
</comment>
<dbReference type="SUPFAM" id="SSF53223">
    <property type="entry name" value="Aminoacid dehydrogenase-like, N-terminal domain"/>
    <property type="match status" value="1"/>
</dbReference>
<dbReference type="InterPro" id="IPR037062">
    <property type="entry name" value="Malic_N_dom_sf"/>
</dbReference>
<evidence type="ECO:0000313" key="9">
    <source>
        <dbReference type="Proteomes" id="UP001500842"/>
    </source>
</evidence>
<dbReference type="PANTHER" id="PTHR43237:SF4">
    <property type="entry name" value="NADP-DEPENDENT MALIC ENZYME"/>
    <property type="match status" value="1"/>
</dbReference>
<dbReference type="InterPro" id="IPR012302">
    <property type="entry name" value="Malic_NAD-bd"/>
</dbReference>
<sequence>MADVVPSPHPRAGEPVFDLHLGGKMATVPTADVSTRDQLSLAYTPGVAEVCEAIAADPGLTRHYTWVPNTVAIVTDGTAVLGLGDIGPDAAMPVMEGKAVLFKQFGGVDGIPICLATTDVEEIIETVVRLAPSFGGINLEDISAPRCFEIEDRLKEALDIPVFHDDQHGTAVVTLAALVNALKLTGRTADATRVVISGAGAAGVAIAKILLAAGVKDIAVTDRKGVVSSDRTDLTPSKKALAELTADQCGRRGTLAEAFDGADVYIGVSGGTVPEEVVATMADDAIIFAMANPNPEVHPDVAHRHARVVATGRSDFPNQINNVLAFPGIFRGAFDVHASAITEGMKVAAADALAALVGEDLSEDLVIPSPFDPRVGPAVATAVAEAARRDGVARI</sequence>
<dbReference type="Pfam" id="PF00390">
    <property type="entry name" value="malic"/>
    <property type="match status" value="1"/>
</dbReference>
<keyword evidence="4" id="KW-0479">Metal-binding</keyword>
<keyword evidence="9" id="KW-1185">Reference proteome</keyword>
<organism evidence="8 9">
    <name type="scientific">Nocardioides humi</name>
    <dbReference type="NCBI Taxonomy" id="449461"/>
    <lineage>
        <taxon>Bacteria</taxon>
        <taxon>Bacillati</taxon>
        <taxon>Actinomycetota</taxon>
        <taxon>Actinomycetes</taxon>
        <taxon>Propionibacteriales</taxon>
        <taxon>Nocardioidaceae</taxon>
        <taxon>Nocardioides</taxon>
    </lineage>
</organism>
<evidence type="ECO:0000259" key="7">
    <source>
        <dbReference type="SMART" id="SM01274"/>
    </source>
</evidence>
<evidence type="ECO:0000256" key="4">
    <source>
        <dbReference type="ARBA" id="ARBA00022723"/>
    </source>
</evidence>
<dbReference type="InterPro" id="IPR001891">
    <property type="entry name" value="Malic_OxRdtase"/>
</dbReference>
<dbReference type="InterPro" id="IPR051674">
    <property type="entry name" value="Malate_Decarboxylase"/>
</dbReference>
<dbReference type="InterPro" id="IPR036291">
    <property type="entry name" value="NAD(P)-bd_dom_sf"/>
</dbReference>
<comment type="similarity">
    <text evidence="3">Belongs to the malic enzymes family.</text>
</comment>
<evidence type="ECO:0000313" key="8">
    <source>
        <dbReference type="EMBL" id="GAA1525400.1"/>
    </source>
</evidence>
<evidence type="ECO:0000256" key="2">
    <source>
        <dbReference type="ARBA" id="ARBA00001946"/>
    </source>
</evidence>
<dbReference type="InterPro" id="IPR046346">
    <property type="entry name" value="Aminoacid_DH-like_N_sf"/>
</dbReference>
<dbReference type="SMART" id="SM00919">
    <property type="entry name" value="Malic_M"/>
    <property type="match status" value="1"/>
</dbReference>
<dbReference type="PANTHER" id="PTHR43237">
    <property type="entry name" value="NADP-DEPENDENT MALIC ENZYME"/>
    <property type="match status" value="1"/>
</dbReference>
<dbReference type="PIRSF" id="PIRSF000106">
    <property type="entry name" value="ME"/>
    <property type="match status" value="1"/>
</dbReference>
<proteinExistence type="inferred from homology"/>
<dbReference type="InterPro" id="IPR012301">
    <property type="entry name" value="Malic_N_dom"/>
</dbReference>
<dbReference type="EMBL" id="BAAAOR010000024">
    <property type="protein sequence ID" value="GAA1525400.1"/>
    <property type="molecule type" value="Genomic_DNA"/>
</dbReference>
<dbReference type="SMART" id="SM01274">
    <property type="entry name" value="malic"/>
    <property type="match status" value="1"/>
</dbReference>
<name>A0ABN2ARY8_9ACTN</name>
<reference evidence="8 9" key="1">
    <citation type="journal article" date="2019" name="Int. J. Syst. Evol. Microbiol.">
        <title>The Global Catalogue of Microorganisms (GCM) 10K type strain sequencing project: providing services to taxonomists for standard genome sequencing and annotation.</title>
        <authorList>
            <consortium name="The Broad Institute Genomics Platform"/>
            <consortium name="The Broad Institute Genome Sequencing Center for Infectious Disease"/>
            <person name="Wu L."/>
            <person name="Ma J."/>
        </authorList>
    </citation>
    <scope>NUCLEOTIDE SEQUENCE [LARGE SCALE GENOMIC DNA]</scope>
    <source>
        <strain evidence="8 9">JCM 14942</strain>
    </source>
</reference>
<feature type="domain" description="Malic enzyme N-terminal" evidence="7">
    <location>
        <begin position="22"/>
        <end position="155"/>
    </location>
</feature>
<keyword evidence="5" id="KW-0560">Oxidoreductase</keyword>
<accession>A0ABN2ARY8</accession>
<evidence type="ECO:0000256" key="5">
    <source>
        <dbReference type="ARBA" id="ARBA00023002"/>
    </source>
</evidence>
<feature type="domain" description="Malic enzyme NAD-binding" evidence="6">
    <location>
        <begin position="167"/>
        <end position="388"/>
    </location>
</feature>
<comment type="cofactor">
    <cofactor evidence="1">
        <name>Mn(2+)</name>
        <dbReference type="ChEBI" id="CHEBI:29035"/>
    </cofactor>
</comment>
<evidence type="ECO:0000256" key="1">
    <source>
        <dbReference type="ARBA" id="ARBA00001936"/>
    </source>
</evidence>
<dbReference type="Gene3D" id="3.40.50.10380">
    <property type="entry name" value="Malic enzyme, N-terminal domain"/>
    <property type="match status" value="1"/>
</dbReference>